<gene>
    <name evidence="1" type="ORF">AN908_06920</name>
</gene>
<organism evidence="1 2">
    <name type="scientific">Mycobacteroides immunogenum</name>
    <dbReference type="NCBI Taxonomy" id="83262"/>
    <lineage>
        <taxon>Bacteria</taxon>
        <taxon>Bacillati</taxon>
        <taxon>Actinomycetota</taxon>
        <taxon>Actinomycetes</taxon>
        <taxon>Mycobacteriales</taxon>
        <taxon>Mycobacteriaceae</taxon>
        <taxon>Mycobacteroides</taxon>
    </lineage>
</organism>
<comment type="caution">
    <text evidence="1">The sequence shown here is derived from an EMBL/GenBank/DDBJ whole genome shotgun (WGS) entry which is preliminary data.</text>
</comment>
<protein>
    <recommendedName>
        <fullName evidence="3">4Fe-4S Wbl-type domain-containing protein</fullName>
    </recommendedName>
</protein>
<evidence type="ECO:0008006" key="3">
    <source>
        <dbReference type="Google" id="ProtNLM"/>
    </source>
</evidence>
<evidence type="ECO:0000313" key="2">
    <source>
        <dbReference type="Proteomes" id="UP000037843"/>
    </source>
</evidence>
<dbReference type="AlphaFoldDB" id="A0A7V8LSB0"/>
<accession>A0A7V8LSB0</accession>
<reference evidence="1 2" key="1">
    <citation type="submission" date="2015-09" db="EMBL/GenBank/DDBJ databases">
        <title>Genome Sequences of Mycobacterium immunogenum Isolates, Recuperated from a Chloraminated Drinking Water Distribution System Simulator Subjected to Episodes of Nitrification.</title>
        <authorList>
            <person name="Gomez-Alvarez V."/>
            <person name="Revetta R.P."/>
        </authorList>
    </citation>
    <scope>NUCLEOTIDE SEQUENCE [LARGE SCALE GENOMIC DNA]</scope>
    <source>
        <strain evidence="1 2">H008</strain>
    </source>
</reference>
<proteinExistence type="predicted"/>
<sequence>MQNAPEHWSERASCKGDARFIQPLRLLVVSDLKDMQRTCLGCEEFEACFDWAKYYGDEVFAAGEFWERSWPESGLRR</sequence>
<dbReference type="Proteomes" id="UP000037843">
    <property type="component" value="Unassembled WGS sequence"/>
</dbReference>
<evidence type="ECO:0000313" key="1">
    <source>
        <dbReference type="EMBL" id="KPG14751.1"/>
    </source>
</evidence>
<dbReference type="EMBL" id="LJFO01000003">
    <property type="protein sequence ID" value="KPG14751.1"/>
    <property type="molecule type" value="Genomic_DNA"/>
</dbReference>
<name>A0A7V8LSB0_9MYCO</name>